<reference evidence="15 16" key="1">
    <citation type="journal article" date="2016" name="Nat. Microbiol.">
        <title>The Mouse Intestinal Bacterial Collection (miBC) provides host-specific insight into cultured diversity and functional potential of the gut microbiota.</title>
        <authorList>
            <person name="Lagkouvardos I."/>
            <person name="Pukall R."/>
            <person name="Abt B."/>
            <person name="Foesel B.U."/>
            <person name="Meier-Kolthoff J.P."/>
            <person name="Kumar N."/>
            <person name="Bresciani A."/>
            <person name="Martinez I."/>
            <person name="Just S."/>
            <person name="Ziegler C."/>
            <person name="Brugiroux S."/>
            <person name="Garzetti D."/>
            <person name="Wenning M."/>
            <person name="Bui T.P."/>
            <person name="Wang J."/>
            <person name="Hugenholtz F."/>
            <person name="Plugge C.M."/>
            <person name="Peterson D.A."/>
            <person name="Hornef M.W."/>
            <person name="Baines J.F."/>
            <person name="Smidt H."/>
            <person name="Walter J."/>
            <person name="Kristiansen K."/>
            <person name="Nielsen H.B."/>
            <person name="Haller D."/>
            <person name="Overmann J."/>
            <person name="Stecher B."/>
            <person name="Clavel T."/>
        </authorList>
    </citation>
    <scope>NUCLEOTIDE SEQUENCE [LARGE SCALE GENOMIC DNA]</scope>
    <source>
        <strain evidence="15 16">DSM 28560</strain>
    </source>
</reference>
<dbReference type="Pfam" id="PF00474">
    <property type="entry name" value="SSF"/>
    <property type="match status" value="1"/>
</dbReference>
<keyword evidence="3" id="KW-0813">Transport</keyword>
<evidence type="ECO:0000256" key="11">
    <source>
        <dbReference type="ARBA" id="ARBA00023201"/>
    </source>
</evidence>
<feature type="transmembrane region" description="Helical" evidence="14">
    <location>
        <begin position="156"/>
        <end position="178"/>
    </location>
</feature>
<name>A0A4R4FFG0_9FIRM</name>
<comment type="caution">
    <text evidence="15">The sequence shown here is derived from an EMBL/GenBank/DDBJ whole genome shotgun (WGS) entry which is preliminary data.</text>
</comment>
<feature type="transmembrane region" description="Helical" evidence="14">
    <location>
        <begin position="123"/>
        <end position="144"/>
    </location>
</feature>
<evidence type="ECO:0000313" key="16">
    <source>
        <dbReference type="Proteomes" id="UP000295710"/>
    </source>
</evidence>
<feature type="transmembrane region" description="Helical" evidence="14">
    <location>
        <begin position="401"/>
        <end position="425"/>
    </location>
</feature>
<evidence type="ECO:0000256" key="2">
    <source>
        <dbReference type="ARBA" id="ARBA00006434"/>
    </source>
</evidence>
<comment type="catalytic activity">
    <reaction evidence="12">
        <text>L-proline(in) + Na(+)(in) = L-proline(out) + Na(+)(out)</text>
        <dbReference type="Rhea" id="RHEA:28967"/>
        <dbReference type="ChEBI" id="CHEBI:29101"/>
        <dbReference type="ChEBI" id="CHEBI:60039"/>
    </reaction>
</comment>
<dbReference type="AlphaFoldDB" id="A0A4R4FFG0"/>
<organism evidence="15 16">
    <name type="scientific">Extibacter muris</name>
    <dbReference type="NCBI Taxonomy" id="1796622"/>
    <lineage>
        <taxon>Bacteria</taxon>
        <taxon>Bacillati</taxon>
        <taxon>Bacillota</taxon>
        <taxon>Clostridia</taxon>
        <taxon>Lachnospirales</taxon>
        <taxon>Lachnospiraceae</taxon>
        <taxon>Extibacter</taxon>
    </lineage>
</organism>
<dbReference type="PROSITE" id="PS50283">
    <property type="entry name" value="NA_SOLUT_SYMP_3"/>
    <property type="match status" value="1"/>
</dbReference>
<dbReference type="PANTHER" id="PTHR48086:SF3">
    <property type="entry name" value="SODIUM_PROLINE SYMPORTER"/>
    <property type="match status" value="1"/>
</dbReference>
<comment type="subcellular location">
    <subcellularLocation>
        <location evidence="1">Cell membrane</location>
        <topology evidence="1">Multi-pass membrane protein</topology>
    </subcellularLocation>
</comment>
<proteinExistence type="inferred from homology"/>
<feature type="transmembrane region" description="Helical" evidence="14">
    <location>
        <begin position="184"/>
        <end position="203"/>
    </location>
</feature>
<feature type="transmembrane region" description="Helical" evidence="14">
    <location>
        <begin position="460"/>
        <end position="478"/>
    </location>
</feature>
<dbReference type="PANTHER" id="PTHR48086">
    <property type="entry name" value="SODIUM/PROLINE SYMPORTER-RELATED"/>
    <property type="match status" value="1"/>
</dbReference>
<evidence type="ECO:0000256" key="5">
    <source>
        <dbReference type="ARBA" id="ARBA00022692"/>
    </source>
</evidence>
<evidence type="ECO:0000313" key="15">
    <source>
        <dbReference type="EMBL" id="TDA22404.1"/>
    </source>
</evidence>
<evidence type="ECO:0000256" key="12">
    <source>
        <dbReference type="ARBA" id="ARBA00033708"/>
    </source>
</evidence>
<evidence type="ECO:0000256" key="1">
    <source>
        <dbReference type="ARBA" id="ARBA00004651"/>
    </source>
</evidence>
<feature type="transmembrane region" description="Helical" evidence="14">
    <location>
        <begin position="272"/>
        <end position="294"/>
    </location>
</feature>
<evidence type="ECO:0000256" key="6">
    <source>
        <dbReference type="ARBA" id="ARBA00022847"/>
    </source>
</evidence>
<dbReference type="Gene3D" id="1.20.1730.10">
    <property type="entry name" value="Sodium/glucose cotransporter"/>
    <property type="match status" value="1"/>
</dbReference>
<dbReference type="GO" id="GO:0006814">
    <property type="term" value="P:sodium ion transport"/>
    <property type="evidence" value="ECO:0007669"/>
    <property type="project" value="UniProtKB-KW"/>
</dbReference>
<dbReference type="InterPro" id="IPR038377">
    <property type="entry name" value="Na/Glc_symporter_sf"/>
</dbReference>
<keyword evidence="4" id="KW-1003">Cell membrane</keyword>
<keyword evidence="10 14" id="KW-0472">Membrane</keyword>
<dbReference type="InterPro" id="IPR001734">
    <property type="entry name" value="Na/solute_symporter"/>
</dbReference>
<evidence type="ECO:0000256" key="9">
    <source>
        <dbReference type="ARBA" id="ARBA00023065"/>
    </source>
</evidence>
<keyword evidence="6" id="KW-0769">Symport</keyword>
<dbReference type="RefSeq" id="WP_132276445.1">
    <property type="nucleotide sequence ID" value="NZ_JAOBST010000101.1"/>
</dbReference>
<evidence type="ECO:0000256" key="7">
    <source>
        <dbReference type="ARBA" id="ARBA00022989"/>
    </source>
</evidence>
<feature type="transmembrane region" description="Helical" evidence="14">
    <location>
        <begin position="329"/>
        <end position="357"/>
    </location>
</feature>
<evidence type="ECO:0000256" key="3">
    <source>
        <dbReference type="ARBA" id="ARBA00022448"/>
    </source>
</evidence>
<keyword evidence="8" id="KW-0915">Sodium</keyword>
<feature type="transmembrane region" description="Helical" evidence="14">
    <location>
        <begin position="74"/>
        <end position="92"/>
    </location>
</feature>
<dbReference type="GO" id="GO:0015293">
    <property type="term" value="F:symporter activity"/>
    <property type="evidence" value="ECO:0007669"/>
    <property type="project" value="UniProtKB-KW"/>
</dbReference>
<keyword evidence="11" id="KW-0739">Sodium transport</keyword>
<evidence type="ECO:0000256" key="4">
    <source>
        <dbReference type="ARBA" id="ARBA00022475"/>
    </source>
</evidence>
<evidence type="ECO:0000256" key="13">
    <source>
        <dbReference type="RuleBase" id="RU362091"/>
    </source>
</evidence>
<keyword evidence="9" id="KW-0406">Ion transport</keyword>
<feature type="transmembrane region" description="Helical" evidence="14">
    <location>
        <begin position="378"/>
        <end position="395"/>
    </location>
</feature>
<comment type="similarity">
    <text evidence="2 13">Belongs to the sodium:solute symporter (SSF) (TC 2.A.21) family.</text>
</comment>
<keyword evidence="16" id="KW-1185">Reference proteome</keyword>
<protein>
    <submittedName>
        <fullName evidence="15">Sodium:solute symporter</fullName>
    </submittedName>
</protein>
<dbReference type="Proteomes" id="UP000295710">
    <property type="component" value="Unassembled WGS sequence"/>
</dbReference>
<evidence type="ECO:0000256" key="10">
    <source>
        <dbReference type="ARBA" id="ARBA00023136"/>
    </source>
</evidence>
<dbReference type="GO" id="GO:0005886">
    <property type="term" value="C:plasma membrane"/>
    <property type="evidence" value="ECO:0007669"/>
    <property type="project" value="UniProtKB-SubCell"/>
</dbReference>
<dbReference type="EMBL" id="SMMX01000004">
    <property type="protein sequence ID" value="TDA22404.1"/>
    <property type="molecule type" value="Genomic_DNA"/>
</dbReference>
<keyword evidence="7 14" id="KW-1133">Transmembrane helix</keyword>
<gene>
    <name evidence="15" type="ORF">E1963_06515</name>
</gene>
<feature type="transmembrane region" description="Helical" evidence="14">
    <location>
        <begin position="432"/>
        <end position="454"/>
    </location>
</feature>
<feature type="transmembrane region" description="Helical" evidence="14">
    <location>
        <begin position="5"/>
        <end position="22"/>
    </location>
</feature>
<evidence type="ECO:0000256" key="14">
    <source>
        <dbReference type="SAM" id="Phobius"/>
    </source>
</evidence>
<evidence type="ECO:0000256" key="8">
    <source>
        <dbReference type="ARBA" id="ARBA00023053"/>
    </source>
</evidence>
<keyword evidence="5 14" id="KW-0812">Transmembrane</keyword>
<dbReference type="InterPro" id="IPR050277">
    <property type="entry name" value="Sodium:Solute_Symporter"/>
</dbReference>
<feature type="transmembrane region" description="Helical" evidence="14">
    <location>
        <begin position="42"/>
        <end position="62"/>
    </location>
</feature>
<accession>A0A4R4FFG0</accession>
<sequence>MGIKLTLLIVFFAVMVAVGLYSRKHATSVDGFVLGGRSVGPWLTAFAYGTSYFSAVVFVGYAGQFGWKYGLSSTWIGIGNALIGSLLAWVVLGRRTKVMSQRLKSKTMPDFFGERYSSKALKIAASAIVFIFLVPYTASIYNGLSRLFGMAFNIPYTYCVIAMAVFTGIYVILGGYMATAINDFIQGIIMLIGIVAVIAAVLSGQGGFMEAIREMAEIPSDVPVTLGQPGAFTSFFGPDPLNLLGVVILTSLGTWGLPQMIGKFYAIKDEKAINTGTVISTLFACVVAGGSYFLGGFGRLFDGSAIYDEAGNVVFDSIVPHMLSTLPDILIGVVVVLVLSASMSTLASLVLTSSSTLTLDFLKDNVMKNMSEKKQVRTMQVLIVFFIAISVVIALDPPTFIAQLMGISWGALAGAFLAPFLYGLYWRGVTKAAVWASFAAGVGITVSNMFLHYIASPINAGAVAMVAGLVVVPVVSILTPKLKEEHVDDIFTCYEEKVTITKKRSLEAN</sequence>